<proteinExistence type="predicted"/>
<keyword evidence="3" id="KW-1185">Reference proteome</keyword>
<gene>
    <name evidence="2" type="ORF">R1flu_012973</name>
</gene>
<reference evidence="2 3" key="1">
    <citation type="submission" date="2024-09" db="EMBL/GenBank/DDBJ databases">
        <title>Chromosome-scale assembly of Riccia fluitans.</title>
        <authorList>
            <person name="Paukszto L."/>
            <person name="Sawicki J."/>
            <person name="Karawczyk K."/>
            <person name="Piernik-Szablinska J."/>
            <person name="Szczecinska M."/>
            <person name="Mazdziarz M."/>
        </authorList>
    </citation>
    <scope>NUCLEOTIDE SEQUENCE [LARGE SCALE GENOMIC DNA]</scope>
    <source>
        <strain evidence="2">Rf_01</strain>
        <tissue evidence="2">Aerial parts of the thallus</tissue>
    </source>
</reference>
<name>A0ABD1ZCA8_9MARC</name>
<dbReference type="EMBL" id="JBHFFA010000002">
    <property type="protein sequence ID" value="KAL2645386.1"/>
    <property type="molecule type" value="Genomic_DNA"/>
</dbReference>
<protein>
    <submittedName>
        <fullName evidence="2">Uncharacterized protein</fullName>
    </submittedName>
</protein>
<sequence>MERRHTEIGDLDQSGPPFRVQSDTQIRHPTICQGYAVTQKSRTAFSGECAIFTSGVQSTWGTWQASWHGWQDASC</sequence>
<accession>A0ABD1ZCA8</accession>
<evidence type="ECO:0000313" key="2">
    <source>
        <dbReference type="EMBL" id="KAL2645386.1"/>
    </source>
</evidence>
<evidence type="ECO:0000256" key="1">
    <source>
        <dbReference type="SAM" id="MobiDB-lite"/>
    </source>
</evidence>
<evidence type="ECO:0000313" key="3">
    <source>
        <dbReference type="Proteomes" id="UP001605036"/>
    </source>
</evidence>
<feature type="region of interest" description="Disordered" evidence="1">
    <location>
        <begin position="1"/>
        <end position="20"/>
    </location>
</feature>
<dbReference type="AlphaFoldDB" id="A0ABD1ZCA8"/>
<dbReference type="Proteomes" id="UP001605036">
    <property type="component" value="Unassembled WGS sequence"/>
</dbReference>
<comment type="caution">
    <text evidence="2">The sequence shown here is derived from an EMBL/GenBank/DDBJ whole genome shotgun (WGS) entry which is preliminary data.</text>
</comment>
<organism evidence="2 3">
    <name type="scientific">Riccia fluitans</name>
    <dbReference type="NCBI Taxonomy" id="41844"/>
    <lineage>
        <taxon>Eukaryota</taxon>
        <taxon>Viridiplantae</taxon>
        <taxon>Streptophyta</taxon>
        <taxon>Embryophyta</taxon>
        <taxon>Marchantiophyta</taxon>
        <taxon>Marchantiopsida</taxon>
        <taxon>Marchantiidae</taxon>
        <taxon>Marchantiales</taxon>
        <taxon>Ricciaceae</taxon>
        <taxon>Riccia</taxon>
    </lineage>
</organism>